<sequence length="152" mass="17595">MAKSIKLPLTNEERTLLRKAKIKINEVHTTETDQLATILNAPHSRAKTLKGIAEFQTVPSIGHKLAEKLVYTLHIYSLEEIKNKHGAELFDQYETQVGVWADSCVEDQLRCVIYYANNPTSTKQWFDFTDERKAYRALHGFPENRPTKAWYE</sequence>
<reference evidence="1 2" key="1">
    <citation type="submission" date="2019-07" db="EMBL/GenBank/DDBJ databases">
        <authorList>
            <person name="Li J."/>
        </authorList>
    </citation>
    <scope>NUCLEOTIDE SEQUENCE [LARGE SCALE GENOMIC DNA]</scope>
    <source>
        <strain evidence="1 2">TKL69</strain>
    </source>
</reference>
<dbReference type="Proteomes" id="UP000315215">
    <property type="component" value="Chromosome"/>
</dbReference>
<organism evidence="1 2">
    <name type="scientific">Radiobacillus deserti</name>
    <dbReference type="NCBI Taxonomy" id="2594883"/>
    <lineage>
        <taxon>Bacteria</taxon>
        <taxon>Bacillati</taxon>
        <taxon>Bacillota</taxon>
        <taxon>Bacilli</taxon>
        <taxon>Bacillales</taxon>
        <taxon>Bacillaceae</taxon>
        <taxon>Radiobacillus</taxon>
    </lineage>
</organism>
<name>A0A516KKM3_9BACI</name>
<accession>A0A516KKM3</accession>
<dbReference type="OrthoDB" id="666031at2"/>
<evidence type="ECO:0000313" key="2">
    <source>
        <dbReference type="Proteomes" id="UP000315215"/>
    </source>
</evidence>
<dbReference type="EMBL" id="CP041666">
    <property type="protein sequence ID" value="QDP41944.1"/>
    <property type="molecule type" value="Genomic_DNA"/>
</dbReference>
<dbReference type="RefSeq" id="WP_143896974.1">
    <property type="nucleotide sequence ID" value="NZ_CP041666.1"/>
</dbReference>
<dbReference type="Pfam" id="PF11731">
    <property type="entry name" value="Cdd1"/>
    <property type="match status" value="1"/>
</dbReference>
<dbReference type="InterPro" id="IPR021725">
    <property type="entry name" value="Cdd1"/>
</dbReference>
<dbReference type="KEGG" id="aqt:FN924_18275"/>
<proteinExistence type="predicted"/>
<protein>
    <submittedName>
        <fullName evidence="1">Pathogenicity locus</fullName>
    </submittedName>
</protein>
<dbReference type="AlphaFoldDB" id="A0A516KKM3"/>
<gene>
    <name evidence="1" type="ORF">FN924_18275</name>
</gene>
<evidence type="ECO:0000313" key="1">
    <source>
        <dbReference type="EMBL" id="QDP41944.1"/>
    </source>
</evidence>
<keyword evidence="2" id="KW-1185">Reference proteome</keyword>